<dbReference type="Pfam" id="PF02817">
    <property type="entry name" value="E3_binding"/>
    <property type="match status" value="1"/>
</dbReference>
<name>A0A5R8KBC2_9BACT</name>
<evidence type="ECO:0000256" key="1">
    <source>
        <dbReference type="ARBA" id="ARBA00001938"/>
    </source>
</evidence>
<comment type="caution">
    <text evidence="11">The sequence shown here is derived from an EMBL/GenBank/DDBJ whole genome shotgun (WGS) entry which is preliminary data.</text>
</comment>
<dbReference type="InterPro" id="IPR023213">
    <property type="entry name" value="CAT-like_dom_sf"/>
</dbReference>
<dbReference type="Pfam" id="PF00198">
    <property type="entry name" value="2-oxoacid_dh"/>
    <property type="match status" value="1"/>
</dbReference>
<feature type="domain" description="Peripheral subunit-binding (PSBD)" evidence="10">
    <location>
        <begin position="172"/>
        <end position="212"/>
    </location>
</feature>
<proteinExistence type="inferred from homology"/>
<dbReference type="InterPro" id="IPR036625">
    <property type="entry name" value="E3-bd_dom_sf"/>
</dbReference>
<dbReference type="GO" id="GO:0005737">
    <property type="term" value="C:cytoplasm"/>
    <property type="evidence" value="ECO:0007669"/>
    <property type="project" value="TreeGrafter"/>
</dbReference>
<dbReference type="PANTHER" id="PTHR43178">
    <property type="entry name" value="DIHYDROLIPOAMIDE ACETYLTRANSFERASE COMPONENT OF PYRUVATE DEHYDROGENASE COMPLEX"/>
    <property type="match status" value="1"/>
</dbReference>
<dbReference type="AlphaFoldDB" id="A0A5R8KBC2"/>
<dbReference type="Gene3D" id="3.30.559.10">
    <property type="entry name" value="Chloramphenicol acetyltransferase-like domain"/>
    <property type="match status" value="1"/>
</dbReference>
<dbReference type="PROSITE" id="PS51826">
    <property type="entry name" value="PSBD"/>
    <property type="match status" value="1"/>
</dbReference>
<evidence type="ECO:0000256" key="5">
    <source>
        <dbReference type="ARBA" id="ARBA00022823"/>
    </source>
</evidence>
<comment type="similarity">
    <text evidence="2 7">Belongs to the 2-oxoacid dehydrogenase family.</text>
</comment>
<dbReference type="InterPro" id="IPR001078">
    <property type="entry name" value="2-oxoacid_DH_actylTfrase"/>
</dbReference>
<sequence>MPAIPILMPQLGESIAEAMIIRVIIEPGSSIKEGDEIFEVETNKAVMTVTAPCDGEVGDITAQVNTSYAVGARLGSLNVSDANAKSFGSQAPRDQEPVHSESTASVSEAGQSNSNGSGSGNGNGSAGSSASGEPANLHFKISDEETIRERQPTVEPVVGGLPVPAGATGAHYISSRMRARMHELGLNSSDLSAVAGSGAGGRVTVEDLELFLRKLDQHRMTNASPMRIAVADSMRRSWSRPLATVGMPIIIDAMLAHRKKANPKPGPALYAIRALALALSEDTAVAGRLVGSRIVHPNSIDIGFAVEVADGVLVPTIREVDKKPLSVLVEAYNKLVDQARARRLPNDANRPGIATVTNFGSFGIVWATPIPLPEQNLVLGLGAGRKAPVWSDQVGTFIPVTEANMTLSFDHRILDGGAAGRLLQRVAQLLQQPEKL</sequence>
<evidence type="ECO:0000259" key="10">
    <source>
        <dbReference type="PROSITE" id="PS51826"/>
    </source>
</evidence>
<accession>A0A5R8KBC2</accession>
<dbReference type="SUPFAM" id="SSF52777">
    <property type="entry name" value="CoA-dependent acyltransferases"/>
    <property type="match status" value="1"/>
</dbReference>
<dbReference type="SUPFAM" id="SSF51230">
    <property type="entry name" value="Single hybrid motif"/>
    <property type="match status" value="1"/>
</dbReference>
<comment type="subunit">
    <text evidence="3">Forms a 24-polypeptide structural core with octahedral symmetry.</text>
</comment>
<dbReference type="InterPro" id="IPR003016">
    <property type="entry name" value="2-oxoA_DH_lipoyl-BS"/>
</dbReference>
<dbReference type="GO" id="GO:0016407">
    <property type="term" value="F:acetyltransferase activity"/>
    <property type="evidence" value="ECO:0007669"/>
    <property type="project" value="TreeGrafter"/>
</dbReference>
<evidence type="ECO:0000256" key="4">
    <source>
        <dbReference type="ARBA" id="ARBA00022679"/>
    </source>
</evidence>
<dbReference type="InterPro" id="IPR004167">
    <property type="entry name" value="PSBD"/>
</dbReference>
<dbReference type="Gene3D" id="4.10.320.10">
    <property type="entry name" value="E3-binding domain"/>
    <property type="match status" value="1"/>
</dbReference>
<feature type="region of interest" description="Disordered" evidence="8">
    <location>
        <begin position="85"/>
        <end position="135"/>
    </location>
</feature>
<dbReference type="Gene3D" id="2.40.50.100">
    <property type="match status" value="1"/>
</dbReference>
<dbReference type="OrthoDB" id="180449at2"/>
<evidence type="ECO:0000313" key="11">
    <source>
        <dbReference type="EMBL" id="TLD69613.1"/>
    </source>
</evidence>
<evidence type="ECO:0000313" key="12">
    <source>
        <dbReference type="Proteomes" id="UP000306196"/>
    </source>
</evidence>
<protein>
    <recommendedName>
        <fullName evidence="7">Dihydrolipoamide acetyltransferase component of pyruvate dehydrogenase complex</fullName>
        <ecNumber evidence="7">2.3.1.-</ecNumber>
    </recommendedName>
</protein>
<keyword evidence="6 7" id="KW-0012">Acyltransferase</keyword>
<evidence type="ECO:0000256" key="8">
    <source>
        <dbReference type="SAM" id="MobiDB-lite"/>
    </source>
</evidence>
<dbReference type="Pfam" id="PF00364">
    <property type="entry name" value="Biotin_lipoyl"/>
    <property type="match status" value="1"/>
</dbReference>
<dbReference type="PROSITE" id="PS00189">
    <property type="entry name" value="LIPOYL"/>
    <property type="match status" value="1"/>
</dbReference>
<dbReference type="EC" id="2.3.1.-" evidence="7"/>
<dbReference type="EMBL" id="VAUV01000012">
    <property type="protein sequence ID" value="TLD69613.1"/>
    <property type="molecule type" value="Genomic_DNA"/>
</dbReference>
<keyword evidence="4 7" id="KW-0808">Transferase</keyword>
<dbReference type="InterPro" id="IPR000089">
    <property type="entry name" value="Biotin_lipoyl"/>
</dbReference>
<evidence type="ECO:0000259" key="9">
    <source>
        <dbReference type="PROSITE" id="PS50968"/>
    </source>
</evidence>
<dbReference type="Proteomes" id="UP000306196">
    <property type="component" value="Unassembled WGS sequence"/>
</dbReference>
<keyword evidence="12" id="KW-1185">Reference proteome</keyword>
<dbReference type="InterPro" id="IPR050743">
    <property type="entry name" value="2-oxoacid_DH_E2_comp"/>
</dbReference>
<gene>
    <name evidence="11" type="ORF">FEM03_16785</name>
</gene>
<dbReference type="CDD" id="cd06849">
    <property type="entry name" value="lipoyl_domain"/>
    <property type="match status" value="1"/>
</dbReference>
<evidence type="ECO:0000256" key="6">
    <source>
        <dbReference type="ARBA" id="ARBA00023315"/>
    </source>
</evidence>
<evidence type="ECO:0000256" key="2">
    <source>
        <dbReference type="ARBA" id="ARBA00007317"/>
    </source>
</evidence>
<dbReference type="PANTHER" id="PTHR43178:SF5">
    <property type="entry name" value="LIPOAMIDE ACYLTRANSFERASE COMPONENT OF BRANCHED-CHAIN ALPHA-KETO ACID DEHYDROGENASE COMPLEX, MITOCHONDRIAL"/>
    <property type="match status" value="1"/>
</dbReference>
<comment type="cofactor">
    <cofactor evidence="1 7">
        <name>(R)-lipoate</name>
        <dbReference type="ChEBI" id="CHEBI:83088"/>
    </cofactor>
</comment>
<evidence type="ECO:0000256" key="7">
    <source>
        <dbReference type="RuleBase" id="RU003423"/>
    </source>
</evidence>
<organism evidence="11 12">
    <name type="scientific">Phragmitibacter flavus</name>
    <dbReference type="NCBI Taxonomy" id="2576071"/>
    <lineage>
        <taxon>Bacteria</taxon>
        <taxon>Pseudomonadati</taxon>
        <taxon>Verrucomicrobiota</taxon>
        <taxon>Verrucomicrobiia</taxon>
        <taxon>Verrucomicrobiales</taxon>
        <taxon>Verrucomicrobiaceae</taxon>
        <taxon>Phragmitibacter</taxon>
    </lineage>
</organism>
<reference evidence="11 12" key="1">
    <citation type="submission" date="2019-05" db="EMBL/GenBank/DDBJ databases">
        <title>Verrucobacter flavum gen. nov., sp. nov. a new member of the family Verrucomicrobiaceae.</title>
        <authorList>
            <person name="Szuroczki S."/>
            <person name="Abbaszade G."/>
            <person name="Szabo A."/>
            <person name="Felfoldi T."/>
            <person name="Schumann P."/>
            <person name="Boka K."/>
            <person name="Keki Z."/>
            <person name="Toumi M."/>
            <person name="Toth E."/>
        </authorList>
    </citation>
    <scope>NUCLEOTIDE SEQUENCE [LARGE SCALE GENOMIC DNA]</scope>
    <source>
        <strain evidence="11 12">MG-N-17</strain>
    </source>
</reference>
<feature type="domain" description="Lipoyl-binding" evidence="9">
    <location>
        <begin position="3"/>
        <end position="78"/>
    </location>
</feature>
<dbReference type="InterPro" id="IPR011053">
    <property type="entry name" value="Single_hybrid_motif"/>
</dbReference>
<keyword evidence="5 7" id="KW-0450">Lipoyl</keyword>
<dbReference type="RefSeq" id="WP_138087441.1">
    <property type="nucleotide sequence ID" value="NZ_VAUV01000012.1"/>
</dbReference>
<dbReference type="PROSITE" id="PS50968">
    <property type="entry name" value="BIOTINYL_LIPOYL"/>
    <property type="match status" value="1"/>
</dbReference>
<evidence type="ECO:0000256" key="3">
    <source>
        <dbReference type="ARBA" id="ARBA00011484"/>
    </source>
</evidence>
<dbReference type="GO" id="GO:0031405">
    <property type="term" value="F:lipoic acid binding"/>
    <property type="evidence" value="ECO:0007669"/>
    <property type="project" value="TreeGrafter"/>
</dbReference>